<reference evidence="2" key="2">
    <citation type="submission" date="2015-06" db="UniProtKB">
        <authorList>
            <consortium name="EnsemblMetazoa"/>
        </authorList>
    </citation>
    <scope>IDENTIFICATION</scope>
</reference>
<accession>T1KTF3</accession>
<evidence type="ECO:0000313" key="3">
    <source>
        <dbReference type="Proteomes" id="UP000015104"/>
    </source>
</evidence>
<evidence type="ECO:0000256" key="1">
    <source>
        <dbReference type="SAM" id="MobiDB-lite"/>
    </source>
</evidence>
<keyword evidence="3" id="KW-1185">Reference proteome</keyword>
<dbReference type="EnsemblMetazoa" id="tetur20g03010.1">
    <property type="protein sequence ID" value="tetur20g03010.1"/>
    <property type="gene ID" value="tetur20g03010"/>
</dbReference>
<dbReference type="Proteomes" id="UP000015104">
    <property type="component" value="Unassembled WGS sequence"/>
</dbReference>
<protein>
    <submittedName>
        <fullName evidence="2">Uncharacterized protein</fullName>
    </submittedName>
</protein>
<dbReference type="EMBL" id="CAEY01000525">
    <property type="status" value="NOT_ANNOTATED_CDS"/>
    <property type="molecule type" value="Genomic_DNA"/>
</dbReference>
<evidence type="ECO:0000313" key="2">
    <source>
        <dbReference type="EnsemblMetazoa" id="tetur20g03010.1"/>
    </source>
</evidence>
<dbReference type="AlphaFoldDB" id="T1KTF3"/>
<dbReference type="HOGENOM" id="CLU_3425277_0_0_1"/>
<feature type="region of interest" description="Disordered" evidence="1">
    <location>
        <begin position="1"/>
        <end position="22"/>
    </location>
</feature>
<reference evidence="3" key="1">
    <citation type="submission" date="2011-08" db="EMBL/GenBank/DDBJ databases">
        <authorList>
            <person name="Rombauts S."/>
        </authorList>
    </citation>
    <scope>NUCLEOTIDE SEQUENCE</scope>
    <source>
        <strain evidence="3">London</strain>
    </source>
</reference>
<proteinExistence type="predicted"/>
<organism evidence="2 3">
    <name type="scientific">Tetranychus urticae</name>
    <name type="common">Two-spotted spider mite</name>
    <dbReference type="NCBI Taxonomy" id="32264"/>
    <lineage>
        <taxon>Eukaryota</taxon>
        <taxon>Metazoa</taxon>
        <taxon>Ecdysozoa</taxon>
        <taxon>Arthropoda</taxon>
        <taxon>Chelicerata</taxon>
        <taxon>Arachnida</taxon>
        <taxon>Acari</taxon>
        <taxon>Acariformes</taxon>
        <taxon>Trombidiformes</taxon>
        <taxon>Prostigmata</taxon>
        <taxon>Eleutherengona</taxon>
        <taxon>Raphignathae</taxon>
        <taxon>Tetranychoidea</taxon>
        <taxon>Tetranychidae</taxon>
        <taxon>Tetranychus</taxon>
    </lineage>
</organism>
<name>T1KTF3_TETUR</name>
<sequence>MKGNKRTNDNQKQIVSQHDDSE</sequence>